<keyword evidence="3" id="KW-1185">Reference proteome</keyword>
<feature type="signal peptide" evidence="1">
    <location>
        <begin position="1"/>
        <end position="16"/>
    </location>
</feature>
<evidence type="ECO:0000313" key="3">
    <source>
        <dbReference type="Proteomes" id="UP000011115"/>
    </source>
</evidence>
<dbReference type="HOGENOM" id="CLU_2675855_0_0_1"/>
<dbReference type="Proteomes" id="UP000011115">
    <property type="component" value="Unassembled WGS sequence"/>
</dbReference>
<reference evidence="3" key="1">
    <citation type="journal article" date="2011" name="Nature">
        <title>Genome sequence and analysis of the tuber crop potato.</title>
        <authorList>
            <consortium name="The Potato Genome Sequencing Consortium"/>
        </authorList>
    </citation>
    <scope>NUCLEOTIDE SEQUENCE [LARGE SCALE GENOMIC DNA]</scope>
    <source>
        <strain evidence="3">cv. DM1-3 516 R44</strain>
    </source>
</reference>
<dbReference type="Gramene" id="PGSC0003DMT400004331">
    <property type="protein sequence ID" value="PGSC0003DMT400004331"/>
    <property type="gene ID" value="PGSC0003DMG401001720"/>
</dbReference>
<dbReference type="ExpressionAtlas" id="M0ZN91">
    <property type="expression patterns" value="baseline"/>
</dbReference>
<protein>
    <submittedName>
        <fullName evidence="2">Ring finger protein</fullName>
    </submittedName>
</protein>
<sequence>MGLDLILVMGLVGIIAEVNKDRQQDLRHLKEFLKALVTEFHNKIFAHQAFILMVHVRVNHYLQLKSSVPLQVFHE</sequence>
<evidence type="ECO:0000313" key="2">
    <source>
        <dbReference type="EnsemblPlants" id="PGSC0003DMT400004329"/>
    </source>
</evidence>
<feature type="chain" id="PRO_5010971031" evidence="1">
    <location>
        <begin position="17"/>
        <end position="75"/>
    </location>
</feature>
<organism evidence="2 3">
    <name type="scientific">Solanum tuberosum</name>
    <name type="common">Potato</name>
    <dbReference type="NCBI Taxonomy" id="4113"/>
    <lineage>
        <taxon>Eukaryota</taxon>
        <taxon>Viridiplantae</taxon>
        <taxon>Streptophyta</taxon>
        <taxon>Embryophyta</taxon>
        <taxon>Tracheophyta</taxon>
        <taxon>Spermatophyta</taxon>
        <taxon>Magnoliopsida</taxon>
        <taxon>eudicotyledons</taxon>
        <taxon>Gunneridae</taxon>
        <taxon>Pentapetalae</taxon>
        <taxon>asterids</taxon>
        <taxon>lamiids</taxon>
        <taxon>Solanales</taxon>
        <taxon>Solanaceae</taxon>
        <taxon>Solanoideae</taxon>
        <taxon>Solaneae</taxon>
        <taxon>Solanum</taxon>
    </lineage>
</organism>
<dbReference type="OrthoDB" id="8062037at2759"/>
<dbReference type="Gramene" id="PGSC0003DMT400004329">
    <property type="protein sequence ID" value="PGSC0003DMT400004329"/>
    <property type="gene ID" value="PGSC0003DMG401001720"/>
</dbReference>
<dbReference type="AlphaFoldDB" id="M0ZN91"/>
<accession>M0ZN91</accession>
<evidence type="ECO:0000256" key="1">
    <source>
        <dbReference type="SAM" id="SignalP"/>
    </source>
</evidence>
<reference evidence="2" key="2">
    <citation type="submission" date="2015-06" db="UniProtKB">
        <authorList>
            <consortium name="EnsemblPlants"/>
        </authorList>
    </citation>
    <scope>IDENTIFICATION</scope>
    <source>
        <strain evidence="2">DM1-3 516 R44</strain>
    </source>
</reference>
<dbReference type="EnsemblPlants" id="PGSC0003DMT400004329">
    <property type="protein sequence ID" value="PGSC0003DMT400004329"/>
    <property type="gene ID" value="PGSC0003DMG401001720"/>
</dbReference>
<dbReference type="EnsemblPlants" id="PGSC0003DMT400004331">
    <property type="protein sequence ID" value="PGSC0003DMT400004331"/>
    <property type="gene ID" value="PGSC0003DMG401001720"/>
</dbReference>
<gene>
    <name evidence="2" type="primary">LOC102587514</name>
</gene>
<name>M0ZN91_SOLTU</name>
<keyword evidence="1" id="KW-0732">Signal</keyword>
<proteinExistence type="predicted"/>